<evidence type="ECO:0008006" key="4">
    <source>
        <dbReference type="Google" id="ProtNLM"/>
    </source>
</evidence>
<feature type="signal peptide" evidence="1">
    <location>
        <begin position="1"/>
        <end position="25"/>
    </location>
</feature>
<reference evidence="2 3" key="1">
    <citation type="submission" date="2024-09" db="EMBL/GenBank/DDBJ databases">
        <authorList>
            <person name="Sun Q."/>
            <person name="Mori K."/>
        </authorList>
    </citation>
    <scope>NUCLEOTIDE SEQUENCE [LARGE SCALE GENOMIC DNA]</scope>
    <source>
        <strain evidence="2 3">CECT 8460</strain>
    </source>
</reference>
<keyword evidence="3" id="KW-1185">Reference proteome</keyword>
<organism evidence="2 3">
    <name type="scientific">Flavobacterium paronense</name>
    <dbReference type="NCBI Taxonomy" id="1392775"/>
    <lineage>
        <taxon>Bacteria</taxon>
        <taxon>Pseudomonadati</taxon>
        <taxon>Bacteroidota</taxon>
        <taxon>Flavobacteriia</taxon>
        <taxon>Flavobacteriales</taxon>
        <taxon>Flavobacteriaceae</taxon>
        <taxon>Flavobacterium</taxon>
    </lineage>
</organism>
<name>A0ABV5GAG6_9FLAO</name>
<dbReference type="SUPFAM" id="SSF103515">
    <property type="entry name" value="Autotransporter"/>
    <property type="match status" value="1"/>
</dbReference>
<evidence type="ECO:0000256" key="1">
    <source>
        <dbReference type="SAM" id="SignalP"/>
    </source>
</evidence>
<dbReference type="EMBL" id="JBHMFB010000001">
    <property type="protein sequence ID" value="MFB9088109.1"/>
    <property type="molecule type" value="Genomic_DNA"/>
</dbReference>
<dbReference type="RefSeq" id="WP_290285553.1">
    <property type="nucleotide sequence ID" value="NZ_JAUFQN010000019.1"/>
</dbReference>
<evidence type="ECO:0000313" key="3">
    <source>
        <dbReference type="Proteomes" id="UP001589576"/>
    </source>
</evidence>
<feature type="chain" id="PRO_5046633340" description="Carboxypeptidase regulatory-like domain-containing protein" evidence="1">
    <location>
        <begin position="26"/>
        <end position="690"/>
    </location>
</feature>
<protein>
    <recommendedName>
        <fullName evidence="4">Carboxypeptidase regulatory-like domain-containing protein</fullName>
    </recommendedName>
</protein>
<keyword evidence="1" id="KW-0732">Signal</keyword>
<comment type="caution">
    <text evidence="2">The sequence shown here is derived from an EMBL/GenBank/DDBJ whole genome shotgun (WGS) entry which is preliminary data.</text>
</comment>
<gene>
    <name evidence="2" type="ORF">ACFFUU_00685</name>
</gene>
<dbReference type="Proteomes" id="UP001589576">
    <property type="component" value="Unassembled WGS sequence"/>
</dbReference>
<dbReference type="InterPro" id="IPR036709">
    <property type="entry name" value="Autotransporte_beta_dom_sf"/>
</dbReference>
<accession>A0ABV5GAG6</accession>
<proteinExistence type="predicted"/>
<sequence length="690" mass="73362">MKQNKSLKIILTLCCFLAFSISALASAPQNPPVTGIGVVVKKNPGGGASKATTGKDGSFSLELVKGSYLVSLDKDQLLKAGQDLVTNLNPKSTYVFNGDGTQLVIAENENIIMSQLEGDAGSDLLLITALKPTTLQGSLLWDSTVVNQPQAKTEDRVGHVTLLRRNASQSLQVFCPLGTLGLNGKCVPIKEFENSPQGKSEDRIGHVTLLKKYGSSMKVAETEGGPHPPYIIKGGTHKVKRTGHVTLLRFSKPQIYVGGGISNPSATTKEAGIVNGIDINVSLYKPIWEWGNTSLGINAGGGYTMGNSDYALDSRYTVYQLQGQSAPPTVVAKGNGSPKAQGFKFEAGPQMNIHLGDVTVSPILNAAYLSISQKEFTVTETVQENTVDYPYVLLAQKATKTSGLGVIPKVRLAYNITPTIGIWVEGSYTMGSTISTESTRFVLDPTIPSNSYNLGHFNEGQYITTKTDTKYSDMGISGGVVISLGKKENSGGGAAAASYAATGKVIATSDIVGEWKSLVAAGTPWFISGGSACQLEPGCGAGGIYCKANSPSFSEPNYVLNEDEIMTASAIKLVGTNNIVIYNLGLKNKLTAKTLQKFIDKKVDVQPTVLPLSLLSSLYKSIGLPEPKQPITFGKENITYEVMNTTNEGKDVQVIQINEKTKINIDGKEYNVTVITTSGRGSGSPKQQGF</sequence>
<evidence type="ECO:0000313" key="2">
    <source>
        <dbReference type="EMBL" id="MFB9088109.1"/>
    </source>
</evidence>